<feature type="active site" description="Thioimide intermediate" evidence="5">
    <location>
        <position position="34"/>
    </location>
</feature>
<dbReference type="STRING" id="1391653.AKJ08_3159"/>
<keyword evidence="1 5" id="KW-0963">Cytoplasm</keyword>
<dbReference type="OrthoDB" id="9789995at2"/>
<keyword evidence="7" id="KW-1185">Reference proteome</keyword>
<keyword evidence="3 5" id="KW-0521">NADP</keyword>
<evidence type="ECO:0000313" key="6">
    <source>
        <dbReference type="EMBL" id="AKU92772.1"/>
    </source>
</evidence>
<proteinExistence type="inferred from homology"/>
<feature type="binding site" evidence="5">
    <location>
        <begin position="75"/>
        <end position="76"/>
    </location>
    <ligand>
        <name>substrate</name>
    </ligand>
</feature>
<keyword evidence="4 5" id="KW-0560">Oxidoreductase</keyword>
<comment type="catalytic activity">
    <reaction evidence="5">
        <text>7-aminomethyl-7-carbaguanine + 2 NADP(+) = 7-cyano-7-carbaguanine + 2 NADPH + 3 H(+)</text>
        <dbReference type="Rhea" id="RHEA:13409"/>
        <dbReference type="ChEBI" id="CHEBI:15378"/>
        <dbReference type="ChEBI" id="CHEBI:45075"/>
        <dbReference type="ChEBI" id="CHEBI:57783"/>
        <dbReference type="ChEBI" id="CHEBI:58349"/>
        <dbReference type="ChEBI" id="CHEBI:58703"/>
        <dbReference type="EC" id="1.7.1.13"/>
    </reaction>
</comment>
<comment type="pathway">
    <text evidence="5">tRNA modification; tRNA-queuosine biosynthesis.</text>
</comment>
<dbReference type="GO" id="GO:0005737">
    <property type="term" value="C:cytoplasm"/>
    <property type="evidence" value="ECO:0007669"/>
    <property type="project" value="UniProtKB-SubCell"/>
</dbReference>
<dbReference type="RefSeq" id="WP_050726898.1">
    <property type="nucleotide sequence ID" value="NZ_CP012332.1"/>
</dbReference>
<comment type="subcellular location">
    <subcellularLocation>
        <location evidence="5">Cytoplasm</location>
    </subcellularLocation>
</comment>
<dbReference type="GO" id="GO:0008616">
    <property type="term" value="P:tRNA queuosine(34) biosynthetic process"/>
    <property type="evidence" value="ECO:0007669"/>
    <property type="project" value="UniProtKB-UniRule"/>
</dbReference>
<feature type="active site" description="Proton donor" evidence="5">
    <location>
        <position position="41"/>
    </location>
</feature>
<sequence length="119" mass="13550">MSTKPQKNLDTFPNPKPGRPYEIFFDAPEFTCLCPLTGQPDFAHIKIRYIPDETCVELKSLKLYLWSYRDEGAFHEAVTNKICDDVIAAIDPLFVEVVGDFFVRGGIRTVVTARHEKAK</sequence>
<evidence type="ECO:0000256" key="2">
    <source>
        <dbReference type="ARBA" id="ARBA00022785"/>
    </source>
</evidence>
<evidence type="ECO:0000256" key="3">
    <source>
        <dbReference type="ARBA" id="ARBA00022857"/>
    </source>
</evidence>
<evidence type="ECO:0000256" key="5">
    <source>
        <dbReference type="HAMAP-Rule" id="MF_00818"/>
    </source>
</evidence>
<gene>
    <name evidence="5" type="primary">queF</name>
    <name evidence="6" type="ORF">AKJ08_3159</name>
</gene>
<dbReference type="Gene3D" id="3.30.1130.10">
    <property type="match status" value="1"/>
</dbReference>
<evidence type="ECO:0000256" key="4">
    <source>
        <dbReference type="ARBA" id="ARBA00023002"/>
    </source>
</evidence>
<dbReference type="InterPro" id="IPR016856">
    <property type="entry name" value="QueF_type1"/>
</dbReference>
<dbReference type="PANTHER" id="PTHR34354">
    <property type="entry name" value="NADPH-DEPENDENT 7-CYANO-7-DEAZAGUANINE REDUCTASE"/>
    <property type="match status" value="1"/>
</dbReference>
<dbReference type="InterPro" id="IPR050084">
    <property type="entry name" value="NADPH_dep_7-cyano-7-deazaG_red"/>
</dbReference>
<organism evidence="6 7">
    <name type="scientific">Vulgatibacter incomptus</name>
    <dbReference type="NCBI Taxonomy" id="1391653"/>
    <lineage>
        <taxon>Bacteria</taxon>
        <taxon>Pseudomonadati</taxon>
        <taxon>Myxococcota</taxon>
        <taxon>Myxococcia</taxon>
        <taxon>Myxococcales</taxon>
        <taxon>Cystobacterineae</taxon>
        <taxon>Vulgatibacteraceae</taxon>
        <taxon>Vulgatibacter</taxon>
    </lineage>
</organism>
<dbReference type="InterPro" id="IPR029500">
    <property type="entry name" value="QueF"/>
</dbReference>
<protein>
    <recommendedName>
        <fullName evidence="5">NADPH-dependent 7-cyano-7-deazaguanine reductase</fullName>
        <ecNumber evidence="5">1.7.1.13</ecNumber>
    </recommendedName>
    <alternativeName>
        <fullName evidence="5">7-cyano-7-carbaguanine reductase</fullName>
    </alternativeName>
    <alternativeName>
        <fullName evidence="5">NADPH-dependent nitrile oxidoreductase</fullName>
    </alternativeName>
    <alternativeName>
        <fullName evidence="5">PreQ(0) reductase</fullName>
    </alternativeName>
</protein>
<dbReference type="PANTHER" id="PTHR34354:SF1">
    <property type="entry name" value="NADPH-DEPENDENT 7-CYANO-7-DEAZAGUANINE REDUCTASE"/>
    <property type="match status" value="1"/>
</dbReference>
<name>A0A0K1PGZ6_9BACT</name>
<dbReference type="PIRSF" id="PIRSF027377">
    <property type="entry name" value="Nitrile_oxidored_QueF"/>
    <property type="match status" value="1"/>
</dbReference>
<comment type="function">
    <text evidence="5">Catalyzes the NADPH-dependent reduction of 7-cyano-7-deazaguanine (preQ0) to 7-aminomethyl-7-deazaguanine (preQ1).</text>
</comment>
<dbReference type="InterPro" id="IPR043133">
    <property type="entry name" value="GTP-CH-I_C/QueF"/>
</dbReference>
<feature type="binding site" evidence="5">
    <location>
        <begin position="56"/>
        <end position="58"/>
    </location>
    <ligand>
        <name>substrate</name>
    </ligand>
</feature>
<dbReference type="EC" id="1.7.1.13" evidence="5"/>
<dbReference type="NCBIfam" id="TIGR03139">
    <property type="entry name" value="QueF-II"/>
    <property type="match status" value="1"/>
</dbReference>
<keyword evidence="2 5" id="KW-0671">Queuosine biosynthesis</keyword>
<dbReference type="SUPFAM" id="SSF55620">
    <property type="entry name" value="Tetrahydrobiopterin biosynthesis enzymes-like"/>
    <property type="match status" value="1"/>
</dbReference>
<dbReference type="EMBL" id="CP012332">
    <property type="protein sequence ID" value="AKU92772.1"/>
    <property type="molecule type" value="Genomic_DNA"/>
</dbReference>
<reference evidence="6 7" key="1">
    <citation type="submission" date="2015-08" db="EMBL/GenBank/DDBJ databases">
        <authorList>
            <person name="Babu N.S."/>
            <person name="Beckwith C.J."/>
            <person name="Beseler K.G."/>
            <person name="Brison A."/>
            <person name="Carone J.V."/>
            <person name="Caskin T.P."/>
            <person name="Diamond M."/>
            <person name="Durham M.E."/>
            <person name="Foxe J.M."/>
            <person name="Go M."/>
            <person name="Henderson B.A."/>
            <person name="Jones I.B."/>
            <person name="McGettigan J.A."/>
            <person name="Micheletti S.J."/>
            <person name="Nasrallah M.E."/>
            <person name="Ortiz D."/>
            <person name="Piller C.R."/>
            <person name="Privatt S.R."/>
            <person name="Schneider S.L."/>
            <person name="Sharp S."/>
            <person name="Smith T.C."/>
            <person name="Stanton J.D."/>
            <person name="Ullery H.E."/>
            <person name="Wilson R.J."/>
            <person name="Serrano M.G."/>
            <person name="Buck G."/>
            <person name="Lee V."/>
            <person name="Wang Y."/>
            <person name="Carvalho R."/>
            <person name="Voegtly L."/>
            <person name="Shi R."/>
            <person name="Duckworth R."/>
            <person name="Johnson A."/>
            <person name="Loviza R."/>
            <person name="Walstead R."/>
            <person name="Shah Z."/>
            <person name="Kiflezghi M."/>
            <person name="Wade K."/>
            <person name="Ball S.L."/>
            <person name="Bradley K.W."/>
            <person name="Asai D.J."/>
            <person name="Bowman C.A."/>
            <person name="Russell D.A."/>
            <person name="Pope W.H."/>
            <person name="Jacobs-Sera D."/>
            <person name="Hendrix R.W."/>
            <person name="Hatfull G.F."/>
        </authorList>
    </citation>
    <scope>NUCLEOTIDE SEQUENCE [LARGE SCALE GENOMIC DNA]</scope>
    <source>
        <strain evidence="6 7">DSM 27710</strain>
    </source>
</reference>
<dbReference type="KEGG" id="vin:AKJ08_3159"/>
<dbReference type="HAMAP" id="MF_00818">
    <property type="entry name" value="QueF_type1"/>
    <property type="match status" value="1"/>
</dbReference>
<evidence type="ECO:0000313" key="7">
    <source>
        <dbReference type="Proteomes" id="UP000055590"/>
    </source>
</evidence>
<evidence type="ECO:0000256" key="1">
    <source>
        <dbReference type="ARBA" id="ARBA00022490"/>
    </source>
</evidence>
<comment type="similarity">
    <text evidence="5">Belongs to the GTP cyclohydrolase I family. QueF type 1 subfamily.</text>
</comment>
<dbReference type="UniPathway" id="UPA00392"/>
<dbReference type="Pfam" id="PF14489">
    <property type="entry name" value="QueF"/>
    <property type="match status" value="1"/>
</dbReference>
<accession>A0A0K1PGZ6</accession>
<dbReference type="AlphaFoldDB" id="A0A0K1PGZ6"/>
<dbReference type="Proteomes" id="UP000055590">
    <property type="component" value="Chromosome"/>
</dbReference>
<dbReference type="GO" id="GO:0033739">
    <property type="term" value="F:preQ1 synthase activity"/>
    <property type="evidence" value="ECO:0007669"/>
    <property type="project" value="UniProtKB-UniRule"/>
</dbReference>